<organism evidence="4 5">
    <name type="scientific">Burkholderia pseudomultivorans</name>
    <dbReference type="NCBI Taxonomy" id="1207504"/>
    <lineage>
        <taxon>Bacteria</taxon>
        <taxon>Pseudomonadati</taxon>
        <taxon>Pseudomonadota</taxon>
        <taxon>Betaproteobacteria</taxon>
        <taxon>Burkholderiales</taxon>
        <taxon>Burkholderiaceae</taxon>
        <taxon>Burkholderia</taxon>
        <taxon>Burkholderia cepacia complex</taxon>
    </lineage>
</organism>
<feature type="modified residue" description="4-aspartylphosphate" evidence="2">
    <location>
        <position position="78"/>
    </location>
</feature>
<dbReference type="GO" id="GO:0000160">
    <property type="term" value="P:phosphorelay signal transduction system"/>
    <property type="evidence" value="ECO:0007669"/>
    <property type="project" value="InterPro"/>
</dbReference>
<keyword evidence="1 2" id="KW-0597">Phosphoprotein</keyword>
<feature type="domain" description="Response regulatory" evidence="3">
    <location>
        <begin position="29"/>
        <end position="145"/>
    </location>
</feature>
<dbReference type="InterPro" id="IPR001789">
    <property type="entry name" value="Sig_transdc_resp-reg_receiver"/>
</dbReference>
<evidence type="ECO:0000259" key="3">
    <source>
        <dbReference type="PROSITE" id="PS50110"/>
    </source>
</evidence>
<dbReference type="EMBL" id="LPJX01000035">
    <property type="protein sequence ID" value="KWF65588.1"/>
    <property type="molecule type" value="Genomic_DNA"/>
</dbReference>
<dbReference type="PROSITE" id="PS50110">
    <property type="entry name" value="RESPONSE_REGULATORY"/>
    <property type="match status" value="1"/>
</dbReference>
<evidence type="ECO:0000313" key="5">
    <source>
        <dbReference type="Proteomes" id="UP000061512"/>
    </source>
</evidence>
<evidence type="ECO:0000256" key="2">
    <source>
        <dbReference type="PROSITE-ProRule" id="PRU00169"/>
    </source>
</evidence>
<proteinExistence type="predicted"/>
<comment type="caution">
    <text evidence="4">The sequence shown here is derived from an EMBL/GenBank/DDBJ whole genome shotgun (WGS) entry which is preliminary data.</text>
</comment>
<gene>
    <name evidence="4" type="ORF">WT57_18885</name>
</gene>
<dbReference type="Gene3D" id="3.40.50.2300">
    <property type="match status" value="1"/>
</dbReference>
<evidence type="ECO:0000256" key="1">
    <source>
        <dbReference type="ARBA" id="ARBA00022553"/>
    </source>
</evidence>
<evidence type="ECO:0000313" key="4">
    <source>
        <dbReference type="EMBL" id="KWF65588.1"/>
    </source>
</evidence>
<dbReference type="PANTHER" id="PTHR44591:SF3">
    <property type="entry name" value="RESPONSE REGULATORY DOMAIN-CONTAINING PROTEIN"/>
    <property type="match status" value="1"/>
</dbReference>
<dbReference type="SMART" id="SM00448">
    <property type="entry name" value="REC"/>
    <property type="match status" value="1"/>
</dbReference>
<dbReference type="AlphaFoldDB" id="A0A132F0V3"/>
<name>A0A132F0V3_9BURK</name>
<dbReference type="SUPFAM" id="SSF52172">
    <property type="entry name" value="CheY-like"/>
    <property type="match status" value="1"/>
</dbReference>
<accession>A0A132F0V3</accession>
<dbReference type="InterPro" id="IPR011006">
    <property type="entry name" value="CheY-like_superfamily"/>
</dbReference>
<dbReference type="RefSeq" id="WP_038455774.1">
    <property type="nucleotide sequence ID" value="NZ_LPJX01000035.1"/>
</dbReference>
<dbReference type="PANTHER" id="PTHR44591">
    <property type="entry name" value="STRESS RESPONSE REGULATOR PROTEIN 1"/>
    <property type="match status" value="1"/>
</dbReference>
<reference evidence="4 5" key="1">
    <citation type="submission" date="2015-11" db="EMBL/GenBank/DDBJ databases">
        <title>Expanding the genomic diversity of Burkholderia species for the development of highly accurate diagnostics.</title>
        <authorList>
            <person name="Sahl J."/>
            <person name="Keim P."/>
            <person name="Wagner D."/>
        </authorList>
    </citation>
    <scope>NUCLEOTIDE SEQUENCE [LARGE SCALE GENOMIC DNA]</scope>
    <source>
        <strain evidence="4 5">MSMB574WGS</strain>
    </source>
</reference>
<sequence length="153" mass="16843">MSIASGDDPGADDVLLWRAPDSVPPRPRRVLIVDDYRDAADALQLLLDARGFECRVVDDPFCVCEVAREWQPFAAVLDIAMPGLDGLQLAQRLRGDPCTAGMLLVACSAFASRRDRERAREAGFDAHCAKPLTPHRLLRYLDAAWGGAVTRRL</sequence>
<dbReference type="InterPro" id="IPR050595">
    <property type="entry name" value="Bact_response_regulator"/>
</dbReference>
<dbReference type="Proteomes" id="UP000061512">
    <property type="component" value="Unassembled WGS sequence"/>
</dbReference>
<protein>
    <submittedName>
        <fullName evidence="4">Two-component system response regulator</fullName>
    </submittedName>
</protein>
<dbReference type="Pfam" id="PF00072">
    <property type="entry name" value="Response_reg"/>
    <property type="match status" value="1"/>
</dbReference>